<gene>
    <name evidence="1" type="ORF">M413DRAFT_356069</name>
</gene>
<name>A0A0C2Y403_HEBCY</name>
<dbReference type="AlphaFoldDB" id="A0A0C2Y403"/>
<evidence type="ECO:0000313" key="2">
    <source>
        <dbReference type="Proteomes" id="UP000053424"/>
    </source>
</evidence>
<reference evidence="1 2" key="1">
    <citation type="submission" date="2014-04" db="EMBL/GenBank/DDBJ databases">
        <authorList>
            <consortium name="DOE Joint Genome Institute"/>
            <person name="Kuo A."/>
            <person name="Gay G."/>
            <person name="Dore J."/>
            <person name="Kohler A."/>
            <person name="Nagy L.G."/>
            <person name="Floudas D."/>
            <person name="Copeland A."/>
            <person name="Barry K.W."/>
            <person name="Cichocki N."/>
            <person name="Veneault-Fourrey C."/>
            <person name="LaButti K."/>
            <person name="Lindquist E.A."/>
            <person name="Lipzen A."/>
            <person name="Lundell T."/>
            <person name="Morin E."/>
            <person name="Murat C."/>
            <person name="Sun H."/>
            <person name="Tunlid A."/>
            <person name="Henrissat B."/>
            <person name="Grigoriev I.V."/>
            <person name="Hibbett D.S."/>
            <person name="Martin F."/>
            <person name="Nordberg H.P."/>
            <person name="Cantor M.N."/>
            <person name="Hua S.X."/>
        </authorList>
    </citation>
    <scope>NUCLEOTIDE SEQUENCE [LARGE SCALE GENOMIC DNA]</scope>
    <source>
        <strain evidence="2">h7</strain>
    </source>
</reference>
<proteinExistence type="predicted"/>
<keyword evidence="2" id="KW-1185">Reference proteome</keyword>
<dbReference type="OrthoDB" id="2979104at2759"/>
<dbReference type="EMBL" id="KN831773">
    <property type="protein sequence ID" value="KIM44553.1"/>
    <property type="molecule type" value="Genomic_DNA"/>
</dbReference>
<dbReference type="HOGENOM" id="CLU_043420_1_0_1"/>
<evidence type="ECO:0000313" key="1">
    <source>
        <dbReference type="EMBL" id="KIM44553.1"/>
    </source>
</evidence>
<dbReference type="Proteomes" id="UP000053424">
    <property type="component" value="Unassembled WGS sequence"/>
</dbReference>
<protein>
    <submittedName>
        <fullName evidence="1">Uncharacterized protein</fullName>
    </submittedName>
</protein>
<accession>A0A0C2Y403</accession>
<sequence>MANLPCEEIGSKKILSQTALLEEPPVNAKDVDNIARKVNTDSCVFNHFPGFPYFVRNISPFIPRQSYARSLFAAGHGYPLYDPMAVHGAPDDYLNSCGISIGDVGILSNVGDFVFAFNIFLPSDHPFNTGNTPDSFSPLEPLDESEIHTLPEYFPRGAVITSKGVKVTRQSESPLDISFRSSERLGGVLVLPEGAARQDASTDRIREYVARNAHEWAFFVQNRWHPAQNGSAYVITGVDKTSDCSTMAFHVPLDAPAKIIARYHDNALCSYDGLSVAGDVKPEPTTSPGSLNLCVFLRGIRIGVGRTEWIENTELRPENAELTTRYTELYYPPPRVSVINSKLRLWVGLGIDDPPAVEYFVHPFHISDIIGPMMLSLRPDASLVLIDDIFAFMDSNQSLSASGPLEQRAPLNFSCSKGATFKDFKMLVKESFESYDIVEYQGVLRLERKSKAGAEKVSWAMRVRHLFWPMHKRNWASKGFTELVRRGQHHMDTNRYLSLE</sequence>
<organism evidence="1 2">
    <name type="scientific">Hebeloma cylindrosporum</name>
    <dbReference type="NCBI Taxonomy" id="76867"/>
    <lineage>
        <taxon>Eukaryota</taxon>
        <taxon>Fungi</taxon>
        <taxon>Dikarya</taxon>
        <taxon>Basidiomycota</taxon>
        <taxon>Agaricomycotina</taxon>
        <taxon>Agaricomycetes</taxon>
        <taxon>Agaricomycetidae</taxon>
        <taxon>Agaricales</taxon>
        <taxon>Agaricineae</taxon>
        <taxon>Hymenogastraceae</taxon>
        <taxon>Hebeloma</taxon>
    </lineage>
</organism>
<reference evidence="2" key="2">
    <citation type="submission" date="2015-01" db="EMBL/GenBank/DDBJ databases">
        <title>Evolutionary Origins and Diversification of the Mycorrhizal Mutualists.</title>
        <authorList>
            <consortium name="DOE Joint Genome Institute"/>
            <consortium name="Mycorrhizal Genomics Consortium"/>
            <person name="Kohler A."/>
            <person name="Kuo A."/>
            <person name="Nagy L.G."/>
            <person name="Floudas D."/>
            <person name="Copeland A."/>
            <person name="Barry K.W."/>
            <person name="Cichocki N."/>
            <person name="Veneault-Fourrey C."/>
            <person name="LaButti K."/>
            <person name="Lindquist E.A."/>
            <person name="Lipzen A."/>
            <person name="Lundell T."/>
            <person name="Morin E."/>
            <person name="Murat C."/>
            <person name="Riley R."/>
            <person name="Ohm R."/>
            <person name="Sun H."/>
            <person name="Tunlid A."/>
            <person name="Henrissat B."/>
            <person name="Grigoriev I.V."/>
            <person name="Hibbett D.S."/>
            <person name="Martin F."/>
        </authorList>
    </citation>
    <scope>NUCLEOTIDE SEQUENCE [LARGE SCALE GENOMIC DNA]</scope>
    <source>
        <strain evidence="2">h7</strain>
    </source>
</reference>